<evidence type="ECO:0000256" key="6">
    <source>
        <dbReference type="ARBA" id="ARBA00022970"/>
    </source>
</evidence>
<dbReference type="PANTHER" id="PTHR48017">
    <property type="entry name" value="OS05G0424000 PROTEIN-RELATED"/>
    <property type="match status" value="1"/>
</dbReference>
<keyword evidence="14" id="KW-1185">Reference proteome</keyword>
<keyword evidence="3" id="KW-0813">Transport</keyword>
<organism evidence="13 14">
    <name type="scientific">Linum trigynum</name>
    <dbReference type="NCBI Taxonomy" id="586398"/>
    <lineage>
        <taxon>Eukaryota</taxon>
        <taxon>Viridiplantae</taxon>
        <taxon>Streptophyta</taxon>
        <taxon>Embryophyta</taxon>
        <taxon>Tracheophyta</taxon>
        <taxon>Spermatophyta</taxon>
        <taxon>Magnoliopsida</taxon>
        <taxon>eudicotyledons</taxon>
        <taxon>Gunneridae</taxon>
        <taxon>Pentapetalae</taxon>
        <taxon>rosids</taxon>
        <taxon>fabids</taxon>
        <taxon>Malpighiales</taxon>
        <taxon>Linaceae</taxon>
        <taxon>Linum</taxon>
    </lineage>
</organism>
<sequence length="494" mass="53374">MAEVYPINSFSPNTRIPIEDDESHPHVITISPEESSTEANSANPIEAWLPLTESREGNLWTCVFHLISSGIGVQALLLPVAFASLGWAWGTICLSLGFIWQLYTIWVLVQLHESVPGTRYSRFLQLSMAAFGPKLGKLLALFPVMYLSGASCVVLIINGGKAMELFFNEVRGTSSSALTGVEWFLVFTAMAILMAQAPNLNSVAGFSLVAAITGIAYCTFLWALPVAKGRVSDADYGSPSSANESGMGRMSDVLNGIGIIMLSFRGHNLILEIQGTLPSGQKIQSRKTMWRAVMISYAIVMIILFPLAIAGFWAYGNKVPSSGGMLKAFSSFHGSSTSKPLKGLIYLLLLVNCLTSYPIYAMPVFDNLELSLISQKKNNKPCSRLVRACSRLFFGGVTFFIAVTFPFLPSLAPLIGAVALPLTLAYPCLMWIAMKMKVKKSAPNTDCKSGGDVAVWGLNLLLGSLGMALCVLLVVGAVWSLADKGLHANFFKPE</sequence>
<proteinExistence type="inferred from homology"/>
<dbReference type="EMBL" id="OZ034819">
    <property type="protein sequence ID" value="CAL1398150.1"/>
    <property type="molecule type" value="Genomic_DNA"/>
</dbReference>
<feature type="transmembrane region" description="Helical" evidence="11">
    <location>
        <begin position="177"/>
        <end position="195"/>
    </location>
</feature>
<feature type="transmembrane region" description="Helical" evidence="11">
    <location>
        <begin position="414"/>
        <end position="433"/>
    </location>
</feature>
<keyword evidence="5" id="KW-0769">Symport</keyword>
<comment type="function">
    <text evidence="10">Carrier protein involved in proton-driven auxin influx. Mediates the formation of auxin gradient from developing leaves (site of auxin biosynthesis) to tips by contributing to the loading of auxin in vascular tissues and facilitating acropetal (base to tip) auxin transport within inner tissues of the root apex, and basipetal (tip to base) auxin transport within outer tissues of the root apex. May be involved in lateral roots and nodules formation.</text>
</comment>
<dbReference type="GO" id="GO:0006865">
    <property type="term" value="P:amino acid transport"/>
    <property type="evidence" value="ECO:0007669"/>
    <property type="project" value="UniProtKB-KW"/>
</dbReference>
<feature type="domain" description="Amino acid transporter transmembrane" evidence="12">
    <location>
        <begin position="57"/>
        <end position="447"/>
    </location>
</feature>
<keyword evidence="4 11" id="KW-0812">Transmembrane</keyword>
<protein>
    <recommendedName>
        <fullName evidence="12">Amino acid transporter transmembrane domain-containing protein</fullName>
    </recommendedName>
</protein>
<name>A0AAV2FL12_9ROSI</name>
<keyword evidence="9" id="KW-0927">Auxin signaling pathway</keyword>
<comment type="subcellular location">
    <subcellularLocation>
        <location evidence="1">Endomembrane system</location>
        <topology evidence="1">Multi-pass membrane protein</topology>
    </subcellularLocation>
</comment>
<evidence type="ECO:0000256" key="10">
    <source>
        <dbReference type="ARBA" id="ARBA00045588"/>
    </source>
</evidence>
<gene>
    <name evidence="13" type="ORF">LTRI10_LOCUS38398</name>
</gene>
<accession>A0AAV2FL12</accession>
<feature type="transmembrane region" description="Helical" evidence="11">
    <location>
        <begin position="59"/>
        <end position="81"/>
    </location>
</feature>
<dbReference type="AlphaFoldDB" id="A0AAV2FL12"/>
<feature type="transmembrane region" description="Helical" evidence="11">
    <location>
        <begin position="453"/>
        <end position="482"/>
    </location>
</feature>
<reference evidence="13 14" key="1">
    <citation type="submission" date="2024-04" db="EMBL/GenBank/DDBJ databases">
        <authorList>
            <person name="Fracassetti M."/>
        </authorList>
    </citation>
    <scope>NUCLEOTIDE SEQUENCE [LARGE SCALE GENOMIC DNA]</scope>
</reference>
<keyword evidence="6" id="KW-0029">Amino-acid transport</keyword>
<evidence type="ECO:0000256" key="8">
    <source>
        <dbReference type="ARBA" id="ARBA00023136"/>
    </source>
</evidence>
<feature type="transmembrane region" description="Helical" evidence="11">
    <location>
        <begin position="138"/>
        <end position="157"/>
    </location>
</feature>
<evidence type="ECO:0000256" key="1">
    <source>
        <dbReference type="ARBA" id="ARBA00004127"/>
    </source>
</evidence>
<evidence type="ECO:0000256" key="4">
    <source>
        <dbReference type="ARBA" id="ARBA00022692"/>
    </source>
</evidence>
<feature type="transmembrane region" description="Helical" evidence="11">
    <location>
        <begin position="87"/>
        <end position="109"/>
    </location>
</feature>
<feature type="transmembrane region" description="Helical" evidence="11">
    <location>
        <begin position="385"/>
        <end position="408"/>
    </location>
</feature>
<evidence type="ECO:0000259" key="12">
    <source>
        <dbReference type="Pfam" id="PF01490"/>
    </source>
</evidence>
<evidence type="ECO:0000256" key="3">
    <source>
        <dbReference type="ARBA" id="ARBA00022448"/>
    </source>
</evidence>
<evidence type="ECO:0000256" key="2">
    <source>
        <dbReference type="ARBA" id="ARBA00005590"/>
    </source>
</evidence>
<keyword evidence="7 11" id="KW-1133">Transmembrane helix</keyword>
<evidence type="ECO:0000256" key="5">
    <source>
        <dbReference type="ARBA" id="ARBA00022847"/>
    </source>
</evidence>
<dbReference type="GO" id="GO:0015293">
    <property type="term" value="F:symporter activity"/>
    <property type="evidence" value="ECO:0007669"/>
    <property type="project" value="UniProtKB-KW"/>
</dbReference>
<dbReference type="InterPro" id="IPR013057">
    <property type="entry name" value="AA_transpt_TM"/>
</dbReference>
<evidence type="ECO:0000256" key="11">
    <source>
        <dbReference type="SAM" id="Phobius"/>
    </source>
</evidence>
<dbReference type="GO" id="GO:0012505">
    <property type="term" value="C:endomembrane system"/>
    <property type="evidence" value="ECO:0007669"/>
    <property type="project" value="UniProtKB-SubCell"/>
</dbReference>
<dbReference type="Pfam" id="PF01490">
    <property type="entry name" value="Aa_trans"/>
    <property type="match status" value="1"/>
</dbReference>
<evidence type="ECO:0000313" key="14">
    <source>
        <dbReference type="Proteomes" id="UP001497516"/>
    </source>
</evidence>
<comment type="similarity">
    <text evidence="2">Belongs to the amino acid/polyamine transporter 2 family. Amino acid/auxin permease (AAAP) (TC 2.A.18.1) subfamily.</text>
</comment>
<evidence type="ECO:0000313" key="13">
    <source>
        <dbReference type="EMBL" id="CAL1398150.1"/>
    </source>
</evidence>
<dbReference type="GO" id="GO:0009734">
    <property type="term" value="P:auxin-activated signaling pathway"/>
    <property type="evidence" value="ECO:0007669"/>
    <property type="project" value="UniProtKB-KW"/>
</dbReference>
<feature type="transmembrane region" description="Helical" evidence="11">
    <location>
        <begin position="202"/>
        <end position="224"/>
    </location>
</feature>
<evidence type="ECO:0000256" key="7">
    <source>
        <dbReference type="ARBA" id="ARBA00022989"/>
    </source>
</evidence>
<feature type="transmembrane region" description="Helical" evidence="11">
    <location>
        <begin position="344"/>
        <end position="365"/>
    </location>
</feature>
<keyword evidence="8 11" id="KW-0472">Membrane</keyword>
<dbReference type="Proteomes" id="UP001497516">
    <property type="component" value="Chromosome 6"/>
</dbReference>
<evidence type="ECO:0000256" key="9">
    <source>
        <dbReference type="ARBA" id="ARBA00023294"/>
    </source>
</evidence>
<feature type="transmembrane region" description="Helical" evidence="11">
    <location>
        <begin position="292"/>
        <end position="315"/>
    </location>
</feature>